<sequence>MEGKIALEEHLSTPSNDSLWDSTGEAERNGPAYMADVERRLLDVEQRLDDMDRAGIGTAIVSLTSPGVQGVADEQLAVELARDTNDFIAKFYLAEHPERFAGFAAVALQNPRAAADEAARAVGDLGMKGILVNGYTTIRDKRIARYLDHEGTLVFWDRIATLGVPVYLHPREPLPGGGRRIYQGYESLIGSAWGFAHETATHAVRLMMSGLFDRHPDLTIILGHLGEGLPQLLPRLRHRLDMQREGSGLGAHQRPVDEYFRSNFYLTTSGHFHTPALRNAIDEIGADRVMFSVDYPYESMDDAADWFDKADLPGSVRNDIGYRNAARLFGMI</sequence>
<dbReference type="PANTHER" id="PTHR21240:SF30">
    <property type="entry name" value="AMIDOHYDROLASE-RELATED DOMAIN-CONTAINING PROTEIN-RELATED"/>
    <property type="match status" value="1"/>
</dbReference>
<evidence type="ECO:0000256" key="1">
    <source>
        <dbReference type="ARBA" id="ARBA00023239"/>
    </source>
</evidence>
<evidence type="ECO:0000259" key="3">
    <source>
        <dbReference type="Pfam" id="PF04909"/>
    </source>
</evidence>
<comment type="caution">
    <text evidence="4">The sequence shown here is derived from an EMBL/GenBank/DDBJ whole genome shotgun (WGS) entry which is preliminary data.</text>
</comment>
<dbReference type="Proteomes" id="UP000602198">
    <property type="component" value="Unassembled WGS sequence"/>
</dbReference>
<evidence type="ECO:0000313" key="4">
    <source>
        <dbReference type="EMBL" id="MBL1079936.1"/>
    </source>
</evidence>
<dbReference type="EMBL" id="JAERRJ010000021">
    <property type="protein sequence ID" value="MBL1079936.1"/>
    <property type="molecule type" value="Genomic_DNA"/>
</dbReference>
<evidence type="ECO:0000256" key="2">
    <source>
        <dbReference type="SAM" id="MobiDB-lite"/>
    </source>
</evidence>
<organism evidence="4 5">
    <name type="scientific">Nocardia acididurans</name>
    <dbReference type="NCBI Taxonomy" id="2802282"/>
    <lineage>
        <taxon>Bacteria</taxon>
        <taxon>Bacillati</taxon>
        <taxon>Actinomycetota</taxon>
        <taxon>Actinomycetes</taxon>
        <taxon>Mycobacteriales</taxon>
        <taxon>Nocardiaceae</taxon>
        <taxon>Nocardia</taxon>
    </lineage>
</organism>
<proteinExistence type="predicted"/>
<dbReference type="SUPFAM" id="SSF51556">
    <property type="entry name" value="Metallo-dependent hydrolases"/>
    <property type="match status" value="1"/>
</dbReference>
<feature type="compositionally biased region" description="Polar residues" evidence="2">
    <location>
        <begin position="12"/>
        <end position="21"/>
    </location>
</feature>
<accession>A0ABS1MGY7</accession>
<keyword evidence="5" id="KW-1185">Reference proteome</keyword>
<protein>
    <submittedName>
        <fullName evidence="4">Amidohydrolase family protein</fullName>
    </submittedName>
</protein>
<dbReference type="InterPro" id="IPR032466">
    <property type="entry name" value="Metal_Hydrolase"/>
</dbReference>
<dbReference type="Gene3D" id="3.20.20.140">
    <property type="entry name" value="Metal-dependent hydrolases"/>
    <property type="match status" value="1"/>
</dbReference>
<feature type="region of interest" description="Disordered" evidence="2">
    <location>
        <begin position="1"/>
        <end position="27"/>
    </location>
</feature>
<dbReference type="InterPro" id="IPR032465">
    <property type="entry name" value="ACMSD"/>
</dbReference>
<keyword evidence="1" id="KW-0456">Lyase</keyword>
<gene>
    <name evidence="4" type="ORF">JK358_36625</name>
</gene>
<feature type="compositionally biased region" description="Basic and acidic residues" evidence="2">
    <location>
        <begin position="1"/>
        <end position="11"/>
    </location>
</feature>
<name>A0ABS1MGY7_9NOCA</name>
<dbReference type="Pfam" id="PF04909">
    <property type="entry name" value="Amidohydro_2"/>
    <property type="match status" value="1"/>
</dbReference>
<dbReference type="PANTHER" id="PTHR21240">
    <property type="entry name" value="2-AMINO-3-CARBOXYLMUCONATE-6-SEMIALDEHYDE DECARBOXYLASE"/>
    <property type="match status" value="1"/>
</dbReference>
<dbReference type="RefSeq" id="WP_201957880.1">
    <property type="nucleotide sequence ID" value="NZ_JAERRJ010000021.1"/>
</dbReference>
<evidence type="ECO:0000313" key="5">
    <source>
        <dbReference type="Proteomes" id="UP000602198"/>
    </source>
</evidence>
<feature type="domain" description="Amidohydrolase-related" evidence="3">
    <location>
        <begin position="37"/>
        <end position="330"/>
    </location>
</feature>
<reference evidence="4 5" key="1">
    <citation type="submission" date="2021-01" db="EMBL/GenBank/DDBJ databases">
        <title>WGS of actinomycetes isolated from Thailand.</title>
        <authorList>
            <person name="Thawai C."/>
        </authorList>
    </citation>
    <scope>NUCLEOTIDE SEQUENCE [LARGE SCALE GENOMIC DNA]</scope>
    <source>
        <strain evidence="4 5">LPG 2</strain>
    </source>
</reference>
<dbReference type="InterPro" id="IPR006680">
    <property type="entry name" value="Amidohydro-rel"/>
</dbReference>